<evidence type="ECO:0000313" key="4">
    <source>
        <dbReference type="EMBL" id="GAO44996.1"/>
    </source>
</evidence>
<gene>
    <name evidence="4" type="ORF">FPE01S_04_02390</name>
</gene>
<organism evidence="4 5">
    <name type="scientific">Flavihumibacter petaseus NBRC 106054</name>
    <dbReference type="NCBI Taxonomy" id="1220578"/>
    <lineage>
        <taxon>Bacteria</taxon>
        <taxon>Pseudomonadati</taxon>
        <taxon>Bacteroidota</taxon>
        <taxon>Chitinophagia</taxon>
        <taxon>Chitinophagales</taxon>
        <taxon>Chitinophagaceae</taxon>
        <taxon>Flavihumibacter</taxon>
    </lineage>
</organism>
<proteinExistence type="inferred from homology"/>
<evidence type="ECO:0000256" key="2">
    <source>
        <dbReference type="SAM" id="Phobius"/>
    </source>
</evidence>
<reference evidence="4 5" key="1">
    <citation type="submission" date="2015-04" db="EMBL/GenBank/DDBJ databases">
        <title>Whole genome shotgun sequence of Flavihumibacter petaseus NBRC 106054.</title>
        <authorList>
            <person name="Miyazawa S."/>
            <person name="Hosoyama A."/>
            <person name="Hashimoto M."/>
            <person name="Noguchi M."/>
            <person name="Tsuchikane K."/>
            <person name="Ohji S."/>
            <person name="Yamazoe A."/>
            <person name="Ichikawa N."/>
            <person name="Kimura A."/>
            <person name="Fujita N."/>
        </authorList>
    </citation>
    <scope>NUCLEOTIDE SEQUENCE [LARGE SCALE GENOMIC DNA]</scope>
    <source>
        <strain evidence="4 5">NBRC 106054</strain>
    </source>
</reference>
<dbReference type="InterPro" id="IPR003362">
    <property type="entry name" value="Bact_transf"/>
</dbReference>
<feature type="domain" description="Bacterial sugar transferase" evidence="3">
    <location>
        <begin position="20"/>
        <end position="196"/>
    </location>
</feature>
<sequence>MKSILYPVTSAMTKRYLFHKRLFDVVIAGLIFVLFLWWLLPLLCVISSISIGRRVFHRRQLTGKRGLTFTCWVLNTSRYNNWGVLEFSRWGNWLRQTGLYRAPMMLKVLTGQMSLVGPEANGSREDEQFAVQLKGYYARYAFKPGITGMAMVKCSNSQPDEGSRLFNIHQWDGFYLRNASLQLDRRILVQSFNNFLSSLFKAQSPAPVQNVSRNIVQLLKPARRIGALNN</sequence>
<dbReference type="PANTHER" id="PTHR30576:SF0">
    <property type="entry name" value="UNDECAPRENYL-PHOSPHATE N-ACETYLGALACTOSAMINYL 1-PHOSPHATE TRANSFERASE-RELATED"/>
    <property type="match status" value="1"/>
</dbReference>
<dbReference type="EMBL" id="BBWV01000004">
    <property type="protein sequence ID" value="GAO44996.1"/>
    <property type="molecule type" value="Genomic_DNA"/>
</dbReference>
<dbReference type="STRING" id="1220578.FPE01S_04_02390"/>
<keyword evidence="5" id="KW-1185">Reference proteome</keyword>
<keyword evidence="2" id="KW-1133">Transmembrane helix</keyword>
<dbReference type="Proteomes" id="UP000033121">
    <property type="component" value="Unassembled WGS sequence"/>
</dbReference>
<keyword evidence="4" id="KW-0808">Transferase</keyword>
<keyword evidence="2" id="KW-0812">Transmembrane</keyword>
<name>A0A0E9N5N6_9BACT</name>
<comment type="caution">
    <text evidence="4">The sequence shown here is derived from an EMBL/GenBank/DDBJ whole genome shotgun (WGS) entry which is preliminary data.</text>
</comment>
<dbReference type="PANTHER" id="PTHR30576">
    <property type="entry name" value="COLANIC BIOSYNTHESIS UDP-GLUCOSE LIPID CARRIER TRANSFERASE"/>
    <property type="match status" value="1"/>
</dbReference>
<dbReference type="RefSeq" id="WP_083990370.1">
    <property type="nucleotide sequence ID" value="NZ_BBWV01000004.1"/>
</dbReference>
<evidence type="ECO:0000313" key="5">
    <source>
        <dbReference type="Proteomes" id="UP000033121"/>
    </source>
</evidence>
<evidence type="ECO:0000259" key="3">
    <source>
        <dbReference type="Pfam" id="PF02397"/>
    </source>
</evidence>
<dbReference type="GO" id="GO:0016780">
    <property type="term" value="F:phosphotransferase activity, for other substituted phosphate groups"/>
    <property type="evidence" value="ECO:0007669"/>
    <property type="project" value="TreeGrafter"/>
</dbReference>
<dbReference type="AlphaFoldDB" id="A0A0E9N5N6"/>
<dbReference type="Pfam" id="PF02397">
    <property type="entry name" value="Bac_transf"/>
    <property type="match status" value="1"/>
</dbReference>
<accession>A0A0E9N5N6</accession>
<protein>
    <submittedName>
        <fullName evidence="4">Putative glycosyltransferase</fullName>
    </submittedName>
</protein>
<dbReference type="OrthoDB" id="9808602at2"/>
<keyword evidence="2" id="KW-0472">Membrane</keyword>
<evidence type="ECO:0000256" key="1">
    <source>
        <dbReference type="ARBA" id="ARBA00006464"/>
    </source>
</evidence>
<comment type="similarity">
    <text evidence="1">Belongs to the bacterial sugar transferase family.</text>
</comment>
<feature type="transmembrane region" description="Helical" evidence="2">
    <location>
        <begin position="21"/>
        <end position="40"/>
    </location>
</feature>